<sequence>MANKTTLSEQIAEIKRELAMRKKVYPDWKRTGRIHPKEADHRIQVLEDLLERLEGLPGKQGGLF</sequence>
<name>A0A4R4K9I7_9BACT</name>
<accession>A0A4R4K9I7</accession>
<keyword evidence="2" id="KW-1185">Reference proteome</keyword>
<reference evidence="1 2" key="1">
    <citation type="submission" date="2019-02" db="EMBL/GenBank/DDBJ databases">
        <title>Arundinibacter roseus gen. nov., sp. nov., a new member of the family Cytophagaceae.</title>
        <authorList>
            <person name="Szuroczki S."/>
            <person name="Khayer B."/>
            <person name="Sproer C."/>
            <person name="Toumi M."/>
            <person name="Szabo A."/>
            <person name="Felfoldi T."/>
            <person name="Schumann P."/>
            <person name="Toth E."/>
        </authorList>
    </citation>
    <scope>NUCLEOTIDE SEQUENCE [LARGE SCALE GENOMIC DNA]</scope>
    <source>
        <strain evidence="1 2">DMA-k-7a</strain>
    </source>
</reference>
<dbReference type="AlphaFoldDB" id="A0A4R4K9I7"/>
<dbReference type="OrthoDB" id="983097at2"/>
<dbReference type="Proteomes" id="UP000295706">
    <property type="component" value="Unassembled WGS sequence"/>
</dbReference>
<evidence type="ECO:0000313" key="2">
    <source>
        <dbReference type="Proteomes" id="UP000295706"/>
    </source>
</evidence>
<dbReference type="RefSeq" id="WP_132117893.1">
    <property type="nucleotide sequence ID" value="NZ_SMJU01000007.1"/>
</dbReference>
<evidence type="ECO:0000313" key="1">
    <source>
        <dbReference type="EMBL" id="TDB64388.1"/>
    </source>
</evidence>
<comment type="caution">
    <text evidence="1">The sequence shown here is derived from an EMBL/GenBank/DDBJ whole genome shotgun (WGS) entry which is preliminary data.</text>
</comment>
<gene>
    <name evidence="1" type="ORF">EZE20_11945</name>
</gene>
<protein>
    <submittedName>
        <fullName evidence="1">Uncharacterized protein</fullName>
    </submittedName>
</protein>
<dbReference type="EMBL" id="SMJU01000007">
    <property type="protein sequence ID" value="TDB64388.1"/>
    <property type="molecule type" value="Genomic_DNA"/>
</dbReference>
<proteinExistence type="predicted"/>
<organism evidence="1 2">
    <name type="scientific">Arundinibacter roseus</name>
    <dbReference type="NCBI Taxonomy" id="2070510"/>
    <lineage>
        <taxon>Bacteria</taxon>
        <taxon>Pseudomonadati</taxon>
        <taxon>Bacteroidota</taxon>
        <taxon>Cytophagia</taxon>
        <taxon>Cytophagales</taxon>
        <taxon>Spirosomataceae</taxon>
        <taxon>Arundinibacter</taxon>
    </lineage>
</organism>